<proteinExistence type="predicted"/>
<reference evidence="1" key="2">
    <citation type="journal article" date="2015" name="Fish Shellfish Immunol.">
        <title>Early steps in the European eel (Anguilla anguilla)-Vibrio vulnificus interaction in the gills: Role of the RtxA13 toxin.</title>
        <authorList>
            <person name="Callol A."/>
            <person name="Pajuelo D."/>
            <person name="Ebbesson L."/>
            <person name="Teles M."/>
            <person name="MacKenzie S."/>
            <person name="Amaro C."/>
        </authorList>
    </citation>
    <scope>NUCLEOTIDE SEQUENCE</scope>
</reference>
<organism evidence="1">
    <name type="scientific">Anguilla anguilla</name>
    <name type="common">European freshwater eel</name>
    <name type="synonym">Muraena anguilla</name>
    <dbReference type="NCBI Taxonomy" id="7936"/>
    <lineage>
        <taxon>Eukaryota</taxon>
        <taxon>Metazoa</taxon>
        <taxon>Chordata</taxon>
        <taxon>Craniata</taxon>
        <taxon>Vertebrata</taxon>
        <taxon>Euteleostomi</taxon>
        <taxon>Actinopterygii</taxon>
        <taxon>Neopterygii</taxon>
        <taxon>Teleostei</taxon>
        <taxon>Anguilliformes</taxon>
        <taxon>Anguillidae</taxon>
        <taxon>Anguilla</taxon>
    </lineage>
</organism>
<protein>
    <submittedName>
        <fullName evidence="1">Uncharacterized protein</fullName>
    </submittedName>
</protein>
<accession>A0A0E9PSK8</accession>
<dbReference type="EMBL" id="GBXM01101749">
    <property type="protein sequence ID" value="JAH06828.1"/>
    <property type="molecule type" value="Transcribed_RNA"/>
</dbReference>
<evidence type="ECO:0000313" key="1">
    <source>
        <dbReference type="EMBL" id="JAH06828.1"/>
    </source>
</evidence>
<reference evidence="1" key="1">
    <citation type="submission" date="2014-11" db="EMBL/GenBank/DDBJ databases">
        <authorList>
            <person name="Amaro Gonzalez C."/>
        </authorList>
    </citation>
    <scope>NUCLEOTIDE SEQUENCE</scope>
</reference>
<name>A0A0E9PSK8_ANGAN</name>
<dbReference type="AlphaFoldDB" id="A0A0E9PSK8"/>
<sequence>MYYSQRFITSYNSKCLRLKAGTLLRKKPGN</sequence>